<gene>
    <name evidence="1" type="ORF">HPB47_015122</name>
</gene>
<keyword evidence="2" id="KW-1185">Reference proteome</keyword>
<accession>A0AC60QWU8</accession>
<dbReference type="Proteomes" id="UP000805193">
    <property type="component" value="Unassembled WGS sequence"/>
</dbReference>
<name>A0AC60QWU8_IXOPE</name>
<protein>
    <submittedName>
        <fullName evidence="1">Uncharacterized protein</fullName>
    </submittedName>
</protein>
<comment type="caution">
    <text evidence="1">The sequence shown here is derived from an EMBL/GenBank/DDBJ whole genome shotgun (WGS) entry which is preliminary data.</text>
</comment>
<evidence type="ECO:0000313" key="1">
    <source>
        <dbReference type="EMBL" id="KAG0443256.1"/>
    </source>
</evidence>
<reference evidence="1 2" key="1">
    <citation type="journal article" date="2020" name="Cell">
        <title>Large-Scale Comparative Analyses of Tick Genomes Elucidate Their Genetic Diversity and Vector Capacities.</title>
        <authorList>
            <consortium name="Tick Genome and Microbiome Consortium (TIGMIC)"/>
            <person name="Jia N."/>
            <person name="Wang J."/>
            <person name="Shi W."/>
            <person name="Du L."/>
            <person name="Sun Y."/>
            <person name="Zhan W."/>
            <person name="Jiang J.F."/>
            <person name="Wang Q."/>
            <person name="Zhang B."/>
            <person name="Ji P."/>
            <person name="Bell-Sakyi L."/>
            <person name="Cui X.M."/>
            <person name="Yuan T.T."/>
            <person name="Jiang B.G."/>
            <person name="Yang W.F."/>
            <person name="Lam T.T."/>
            <person name="Chang Q.C."/>
            <person name="Ding S.J."/>
            <person name="Wang X.J."/>
            <person name="Zhu J.G."/>
            <person name="Ruan X.D."/>
            <person name="Zhao L."/>
            <person name="Wei J.T."/>
            <person name="Ye R.Z."/>
            <person name="Que T.C."/>
            <person name="Du C.H."/>
            <person name="Zhou Y.H."/>
            <person name="Cheng J.X."/>
            <person name="Dai P.F."/>
            <person name="Guo W.B."/>
            <person name="Han X.H."/>
            <person name="Huang E.J."/>
            <person name="Li L.F."/>
            <person name="Wei W."/>
            <person name="Gao Y.C."/>
            <person name="Liu J.Z."/>
            <person name="Shao H.Z."/>
            <person name="Wang X."/>
            <person name="Wang C.C."/>
            <person name="Yang T.C."/>
            <person name="Huo Q.B."/>
            <person name="Li W."/>
            <person name="Chen H.Y."/>
            <person name="Chen S.E."/>
            <person name="Zhou L.G."/>
            <person name="Ni X.B."/>
            <person name="Tian J.H."/>
            <person name="Sheng Y."/>
            <person name="Liu T."/>
            <person name="Pan Y.S."/>
            <person name="Xia L.Y."/>
            <person name="Li J."/>
            <person name="Zhao F."/>
            <person name="Cao W.C."/>
        </authorList>
    </citation>
    <scope>NUCLEOTIDE SEQUENCE [LARGE SCALE GENOMIC DNA]</scope>
    <source>
        <strain evidence="1">Iper-2018</strain>
    </source>
</reference>
<organism evidence="1 2">
    <name type="scientific">Ixodes persulcatus</name>
    <name type="common">Taiga tick</name>
    <dbReference type="NCBI Taxonomy" id="34615"/>
    <lineage>
        <taxon>Eukaryota</taxon>
        <taxon>Metazoa</taxon>
        <taxon>Ecdysozoa</taxon>
        <taxon>Arthropoda</taxon>
        <taxon>Chelicerata</taxon>
        <taxon>Arachnida</taxon>
        <taxon>Acari</taxon>
        <taxon>Parasitiformes</taxon>
        <taxon>Ixodida</taxon>
        <taxon>Ixodoidea</taxon>
        <taxon>Ixodidae</taxon>
        <taxon>Ixodinae</taxon>
        <taxon>Ixodes</taxon>
    </lineage>
</organism>
<proteinExistence type="predicted"/>
<dbReference type="EMBL" id="JABSTQ010003669">
    <property type="protein sequence ID" value="KAG0443256.1"/>
    <property type="molecule type" value="Genomic_DNA"/>
</dbReference>
<evidence type="ECO:0000313" key="2">
    <source>
        <dbReference type="Proteomes" id="UP000805193"/>
    </source>
</evidence>
<sequence length="474" mass="53298">MDRTRPVLLPGAVPPQFPNLPKYLSKQLIAKRKLPARTRNQVPPSKKRVEDVGFPTSVDIEEALCASSFENLTLPSGSPAAQLHVSAQARGIFWMVINLFDKKKTSRLVDHLWRMTEIESHKVYLEVLPVKIEALRHVFIECANAYLFWDELRVTFRIDLEIDWNMFKYFDLTATDTWDVAPAIVLLGLRTSNRQRSLALHVARCKIEHWVGQDGPGRKDCGRAHLETTCERGISDWQQTAPESVIEAFALSPTGLSLKREDASEGGLQYLDLHLKMHPDGICWEFKQHAQKPVLTFPNAHSKAVKRGLVKSLLKSSRTGLRPHLTAHSVLQQTERLKRAGYPEDLVANTLKRLITTSRAPPAAPVPRKKRFAVIPYSHNTAHCLKGLASRFEGRRCLPRPDGQTGSPINRHTSACGAECSTPVAPPGHCRLAMMERHIDARPKWDYAAGDKTTAGRLRQPGENWRHVDFASST</sequence>